<protein>
    <submittedName>
        <fullName evidence="1">Uncharacterized protein</fullName>
    </submittedName>
</protein>
<proteinExistence type="predicted"/>
<accession>A0A426Y9L6</accession>
<evidence type="ECO:0000313" key="2">
    <source>
        <dbReference type="Proteomes" id="UP000287651"/>
    </source>
</evidence>
<reference evidence="1 2" key="1">
    <citation type="journal article" date="2014" name="Agronomy (Basel)">
        <title>A Draft Genome Sequence for Ensete ventricosum, the Drought-Tolerant Tree Against Hunger.</title>
        <authorList>
            <person name="Harrison J."/>
            <person name="Moore K.A."/>
            <person name="Paszkiewicz K."/>
            <person name="Jones T."/>
            <person name="Grant M."/>
            <person name="Ambacheew D."/>
            <person name="Muzemil S."/>
            <person name="Studholme D.J."/>
        </authorList>
    </citation>
    <scope>NUCLEOTIDE SEQUENCE [LARGE SCALE GENOMIC DNA]</scope>
</reference>
<gene>
    <name evidence="1" type="ORF">B296_00045134</name>
</gene>
<dbReference type="Proteomes" id="UP000287651">
    <property type="component" value="Unassembled WGS sequence"/>
</dbReference>
<name>A0A426Y9L6_ENSVE</name>
<evidence type="ECO:0000313" key="1">
    <source>
        <dbReference type="EMBL" id="RRT48407.1"/>
    </source>
</evidence>
<dbReference type="AlphaFoldDB" id="A0A426Y9L6"/>
<sequence length="119" mass="13679">MFLHLAKSQQEARASRIVFFSSQSIEKPASDESRSEEQRQISRFSLFFSHFFFLRLLILPMVKIDCYRLTATGDGRNRSSLLEQRPTTVKINRYRPISGGNKAEIAQSTVLPSSGRFVY</sequence>
<dbReference type="EMBL" id="AMZH03013976">
    <property type="protein sequence ID" value="RRT48407.1"/>
    <property type="molecule type" value="Genomic_DNA"/>
</dbReference>
<comment type="caution">
    <text evidence="1">The sequence shown here is derived from an EMBL/GenBank/DDBJ whole genome shotgun (WGS) entry which is preliminary data.</text>
</comment>
<organism evidence="1 2">
    <name type="scientific">Ensete ventricosum</name>
    <name type="common">Abyssinian banana</name>
    <name type="synonym">Musa ensete</name>
    <dbReference type="NCBI Taxonomy" id="4639"/>
    <lineage>
        <taxon>Eukaryota</taxon>
        <taxon>Viridiplantae</taxon>
        <taxon>Streptophyta</taxon>
        <taxon>Embryophyta</taxon>
        <taxon>Tracheophyta</taxon>
        <taxon>Spermatophyta</taxon>
        <taxon>Magnoliopsida</taxon>
        <taxon>Liliopsida</taxon>
        <taxon>Zingiberales</taxon>
        <taxon>Musaceae</taxon>
        <taxon>Ensete</taxon>
    </lineage>
</organism>